<gene>
    <name evidence="1" type="ORF">BDY19DRAFT_996397</name>
</gene>
<reference evidence="1" key="1">
    <citation type="journal article" date="2021" name="Environ. Microbiol.">
        <title>Gene family expansions and transcriptome signatures uncover fungal adaptations to wood decay.</title>
        <authorList>
            <person name="Hage H."/>
            <person name="Miyauchi S."/>
            <person name="Viragh M."/>
            <person name="Drula E."/>
            <person name="Min B."/>
            <person name="Chaduli D."/>
            <person name="Navarro D."/>
            <person name="Favel A."/>
            <person name="Norest M."/>
            <person name="Lesage-Meessen L."/>
            <person name="Balint B."/>
            <person name="Merenyi Z."/>
            <person name="de Eugenio L."/>
            <person name="Morin E."/>
            <person name="Martinez A.T."/>
            <person name="Baldrian P."/>
            <person name="Stursova M."/>
            <person name="Martinez M.J."/>
            <person name="Novotny C."/>
            <person name="Magnuson J.K."/>
            <person name="Spatafora J.W."/>
            <person name="Maurice S."/>
            <person name="Pangilinan J."/>
            <person name="Andreopoulos W."/>
            <person name="LaButti K."/>
            <person name="Hundley H."/>
            <person name="Na H."/>
            <person name="Kuo A."/>
            <person name="Barry K."/>
            <person name="Lipzen A."/>
            <person name="Henrissat B."/>
            <person name="Riley R."/>
            <person name="Ahrendt S."/>
            <person name="Nagy L.G."/>
            <person name="Grigoriev I.V."/>
            <person name="Martin F."/>
            <person name="Rosso M.N."/>
        </authorList>
    </citation>
    <scope>NUCLEOTIDE SEQUENCE</scope>
    <source>
        <strain evidence="1">CBS 384.51</strain>
    </source>
</reference>
<keyword evidence="2" id="KW-1185">Reference proteome</keyword>
<proteinExistence type="predicted"/>
<evidence type="ECO:0000313" key="1">
    <source>
        <dbReference type="EMBL" id="KAI0085968.1"/>
    </source>
</evidence>
<sequence length="219" mass="23984">MTAASATLQPSVSPKSSVTHQGANTEGAARSSNLLVGFLTRALTKKSSLSSHSGASSEIDPAQDEAHSPASEGSLPTQVETTTEKIFFSKEGTEGVSFSIRNDALYEEFDFENALDPPRREVPADMFPGGELVMQLMINGKEEPVSSDRFRLPASKDGGIPVYELCKFACDFVMAKMDDLSEMFKTDDTHSHDDENRVIMVRSLKKTNERAVWLVDCRI</sequence>
<comment type="caution">
    <text evidence="1">The sequence shown here is derived from an EMBL/GenBank/DDBJ whole genome shotgun (WGS) entry which is preliminary data.</text>
</comment>
<name>A0ACB8TVA3_9APHY</name>
<accession>A0ACB8TVA3</accession>
<dbReference type="Proteomes" id="UP001055072">
    <property type="component" value="Unassembled WGS sequence"/>
</dbReference>
<evidence type="ECO:0000313" key="2">
    <source>
        <dbReference type="Proteomes" id="UP001055072"/>
    </source>
</evidence>
<protein>
    <submittedName>
        <fullName evidence="1">Uncharacterized protein</fullName>
    </submittedName>
</protein>
<dbReference type="EMBL" id="MU274927">
    <property type="protein sequence ID" value="KAI0085968.1"/>
    <property type="molecule type" value="Genomic_DNA"/>
</dbReference>
<organism evidence="1 2">
    <name type="scientific">Irpex rosettiformis</name>
    <dbReference type="NCBI Taxonomy" id="378272"/>
    <lineage>
        <taxon>Eukaryota</taxon>
        <taxon>Fungi</taxon>
        <taxon>Dikarya</taxon>
        <taxon>Basidiomycota</taxon>
        <taxon>Agaricomycotina</taxon>
        <taxon>Agaricomycetes</taxon>
        <taxon>Polyporales</taxon>
        <taxon>Irpicaceae</taxon>
        <taxon>Irpex</taxon>
    </lineage>
</organism>